<dbReference type="Pfam" id="PF02283">
    <property type="entry name" value="CobU"/>
    <property type="match status" value="1"/>
</dbReference>
<dbReference type="SUPFAM" id="SSF52540">
    <property type="entry name" value="P-loop containing nucleoside triphosphate hydrolases"/>
    <property type="match status" value="1"/>
</dbReference>
<dbReference type="EMBL" id="PDYH01000033">
    <property type="protein sequence ID" value="PHU39864.1"/>
    <property type="molecule type" value="Genomic_DNA"/>
</dbReference>
<dbReference type="Gene3D" id="3.40.50.300">
    <property type="entry name" value="P-loop containing nucleotide triphosphate hydrolases"/>
    <property type="match status" value="1"/>
</dbReference>
<accession>A0A2G3E9E7</accession>
<dbReference type="GO" id="GO:0043752">
    <property type="term" value="F:adenosylcobinamide kinase activity"/>
    <property type="evidence" value="ECO:0007669"/>
    <property type="project" value="InterPro"/>
</dbReference>
<organism evidence="2 3">
    <name type="scientific">Pseudobutyrivibrio ruminis</name>
    <dbReference type="NCBI Taxonomy" id="46206"/>
    <lineage>
        <taxon>Bacteria</taxon>
        <taxon>Bacillati</taxon>
        <taxon>Bacillota</taxon>
        <taxon>Clostridia</taxon>
        <taxon>Lachnospirales</taxon>
        <taxon>Lachnospiraceae</taxon>
        <taxon>Pseudobutyrivibrio</taxon>
    </lineage>
</organism>
<dbReference type="GO" id="GO:0009236">
    <property type="term" value="P:cobalamin biosynthetic process"/>
    <property type="evidence" value="ECO:0007669"/>
    <property type="project" value="UniProtKB-UniPathway"/>
</dbReference>
<gene>
    <name evidence="2" type="ORF">CSX00_08100</name>
    <name evidence="1" type="ORF">CSX01_09780</name>
</gene>
<proteinExistence type="predicted"/>
<reference evidence="2" key="1">
    <citation type="submission" date="2017-10" db="EMBL/GenBank/DDBJ databases">
        <title>Resolving the taxonomy of Roseburia spp., Eubacterium rectale and Agathobacter spp. through phylogenomic analysis.</title>
        <authorList>
            <person name="Sheridan P.O."/>
            <person name="Walker A.W."/>
            <person name="Duncan S.H."/>
            <person name="Scott K.P."/>
            <person name="Toole P.W.O."/>
            <person name="Luis P."/>
            <person name="Flint H.J."/>
        </authorList>
    </citation>
    <scope>NUCLEOTIDE SEQUENCE [LARGE SCALE GENOMIC DNA]</scope>
    <source>
        <strain evidence="2">JK10</strain>
        <strain evidence="1">JK626</strain>
    </source>
</reference>
<dbReference type="Proteomes" id="UP000224317">
    <property type="component" value="Unassembled WGS sequence"/>
</dbReference>
<dbReference type="AlphaFoldDB" id="A0A2G3E9E7"/>
<dbReference type="UniPathway" id="UPA00148">
    <property type="reaction ID" value="UER00236"/>
</dbReference>
<comment type="caution">
    <text evidence="2">The sequence shown here is derived from an EMBL/GenBank/DDBJ whole genome shotgun (WGS) entry which is preliminary data.</text>
</comment>
<dbReference type="RefSeq" id="WP_090150329.1">
    <property type="nucleotide sequence ID" value="NZ_PDYF01000020.1"/>
</dbReference>
<name>A0A2G3E9E7_9FIRM</name>
<dbReference type="EMBL" id="PDYF01000020">
    <property type="protein sequence ID" value="PHU34472.1"/>
    <property type="molecule type" value="Genomic_DNA"/>
</dbReference>
<evidence type="ECO:0000313" key="2">
    <source>
        <dbReference type="EMBL" id="PHU39864.1"/>
    </source>
</evidence>
<evidence type="ECO:0000313" key="3">
    <source>
        <dbReference type="Proteomes" id="UP000224317"/>
    </source>
</evidence>
<sequence length="110" mass="12422">MILIIGGSYQGKTAYARANFPEYRYLNQLHLFVKKRLDEGKKPDAIMAEILDIIKEGEWAIISDEIGNGVVPLEPDDRRWREITGSILTALAKEATEVHRVVCGIGQRIK</sequence>
<protein>
    <submittedName>
        <fullName evidence="2">Uncharacterized protein</fullName>
    </submittedName>
</protein>
<dbReference type="InterPro" id="IPR027417">
    <property type="entry name" value="P-loop_NTPase"/>
</dbReference>
<keyword evidence="3" id="KW-1185">Reference proteome</keyword>
<dbReference type="InterPro" id="IPR003203">
    <property type="entry name" value="CobU/CobP"/>
</dbReference>
<reference evidence="2" key="2">
    <citation type="submission" date="2017-10" db="EMBL/GenBank/DDBJ databases">
        <authorList>
            <person name="Banno H."/>
            <person name="Chua N.-H."/>
        </authorList>
    </citation>
    <scope>NUCLEOTIDE SEQUENCE [LARGE SCALE GENOMIC DNA]</scope>
    <source>
        <strain evidence="2">JK10</strain>
        <strain evidence="1">JK626</strain>
    </source>
</reference>
<evidence type="ECO:0000313" key="1">
    <source>
        <dbReference type="EMBL" id="PHU34472.1"/>
    </source>
</evidence>
<dbReference type="Proteomes" id="UP000225889">
    <property type="component" value="Unassembled WGS sequence"/>
</dbReference>
<dbReference type="GO" id="GO:0000166">
    <property type="term" value="F:nucleotide binding"/>
    <property type="evidence" value="ECO:0007669"/>
    <property type="project" value="InterPro"/>
</dbReference>